<dbReference type="Proteomes" id="UP001652625">
    <property type="component" value="Chromosome 12"/>
</dbReference>
<dbReference type="Gene3D" id="2.60.120.260">
    <property type="entry name" value="Galactose-binding domain-like"/>
    <property type="match status" value="1"/>
</dbReference>
<keyword evidence="4" id="KW-0378">Hydrolase</keyword>
<dbReference type="SUPFAM" id="SSF49785">
    <property type="entry name" value="Galactose-binding domain-like"/>
    <property type="match status" value="1"/>
</dbReference>
<protein>
    <recommendedName>
        <fullName evidence="3">beta-mannosidase</fullName>
        <ecNumber evidence="3">3.2.1.25</ecNumber>
    </recommendedName>
    <alternativeName>
        <fullName evidence="7">Mannanase</fullName>
    </alternativeName>
</protein>
<dbReference type="InterPro" id="IPR017853">
    <property type="entry name" value="GH"/>
</dbReference>
<dbReference type="PANTHER" id="PTHR43730">
    <property type="entry name" value="BETA-MANNOSIDASE"/>
    <property type="match status" value="1"/>
</dbReference>
<evidence type="ECO:0000313" key="11">
    <source>
        <dbReference type="Proteomes" id="UP001652625"/>
    </source>
</evidence>
<dbReference type="Pfam" id="PF17753">
    <property type="entry name" value="Ig_mannosidase"/>
    <property type="match status" value="1"/>
</dbReference>
<feature type="domain" description="Beta-mannosidase Ig-fold" evidence="9">
    <location>
        <begin position="731"/>
        <end position="819"/>
    </location>
</feature>
<dbReference type="InterPro" id="IPR013783">
    <property type="entry name" value="Ig-like_fold"/>
</dbReference>
<feature type="chain" id="PRO_5045745554" description="beta-mannosidase" evidence="8">
    <location>
        <begin position="20"/>
        <end position="826"/>
    </location>
</feature>
<dbReference type="InterPro" id="IPR008979">
    <property type="entry name" value="Galactose-bd-like_sf"/>
</dbReference>
<dbReference type="InterPro" id="IPR054593">
    <property type="entry name" value="Beta-mannosidase-like_N2"/>
</dbReference>
<gene>
    <name evidence="12" type="primary">LOC100203248</name>
</gene>
<keyword evidence="6" id="KW-0326">Glycosidase</keyword>
<evidence type="ECO:0000259" key="9">
    <source>
        <dbReference type="Pfam" id="PF17753"/>
    </source>
</evidence>
<dbReference type="Pfam" id="PF22666">
    <property type="entry name" value="Glyco_hydro_2_N2"/>
    <property type="match status" value="1"/>
</dbReference>
<keyword evidence="11" id="KW-1185">Reference proteome</keyword>
<dbReference type="GeneID" id="100203248"/>
<evidence type="ECO:0000259" key="10">
    <source>
        <dbReference type="Pfam" id="PF22666"/>
    </source>
</evidence>
<feature type="signal peptide" evidence="8">
    <location>
        <begin position="1"/>
        <end position="19"/>
    </location>
</feature>
<dbReference type="Gene3D" id="2.60.40.10">
    <property type="entry name" value="Immunoglobulins"/>
    <property type="match status" value="2"/>
</dbReference>
<comment type="catalytic activity">
    <reaction evidence="1">
        <text>Hydrolysis of terminal, non-reducing beta-D-mannose residues in beta-D-mannosides.</text>
        <dbReference type="EC" id="3.2.1.25"/>
    </reaction>
</comment>
<evidence type="ECO:0000256" key="1">
    <source>
        <dbReference type="ARBA" id="ARBA00000829"/>
    </source>
</evidence>
<dbReference type="InterPro" id="IPR041625">
    <property type="entry name" value="Beta-mannosidase_Ig"/>
</dbReference>
<evidence type="ECO:0000256" key="4">
    <source>
        <dbReference type="ARBA" id="ARBA00022801"/>
    </source>
</evidence>
<dbReference type="InterPro" id="IPR036156">
    <property type="entry name" value="Beta-gal/glucu_dom_sf"/>
</dbReference>
<dbReference type="EC" id="3.2.1.25" evidence="3"/>
<evidence type="ECO:0000256" key="3">
    <source>
        <dbReference type="ARBA" id="ARBA00012754"/>
    </source>
</evidence>
<sequence length="826" mass="95771">MNTILLKILLCTFIDITSGIKTIDLTESMWILSNKSISISVNVPTSVHMALFKNGLINDPLVGYRDREYAWIADQNWIFEKQFSVSSSLLDSQSAIIAFYGLDTVCDIFLNDEFIGRTENMFLAYTFSIKKQIKLQNSLKLVFFSPTLYSSTKSEYYFRNYGYQIPPVLAPKAQHGRSHQNFIRKEQCSFSWDWGPSFPTIGIWKSIIISFEDIFIDECLVHITHNDDKNTWKVVLEVIIKSSTKKALAVYGFGKFQKRQFLELPHDQSKITLEPIEVQDTEVELWWPIGYGKQVLYTAHVDIIHPAISLVTHKEVKFGFRKVELIQEPIEGSEGLSFYFKINKVPIFLKGANWIPADSFQERVTMEVLENLINSSLDANMNALRVWGGGIYEQDLFYQLTDERGNEVKPNKKRLTDDYIKLYVDTIWPIVRSEDPLRPYLFSSPSNGIHYKEEGYISKNPQNPLYGDVHFYDYKSNCWNVSIFPNPRFASEYGYQSYPSYFTLSKVATDDELTWNSLLMNYRQHHAKGNEEIENLIKQNYKLPKQKNPLLYFLQMVYLSQIVQATCTKYESEHYRRMNGRLINGTGHTMGALYWQLNDIWQAPSWSSLEYGGRWKMLHYFVKDFFQETAVSGYVHNGYLNAFVVTDNPNLQKTYTLNVSVFTWDNFHPILNEKIEIDVLQAPSIPVYNRSINEVCPNERCFVTFTLLLTQSNIIVSETNVFLTSFLAFNLTDPKIKVVSIDLVEPTIYKITINAKHPAAFVWLETDLDGRFSDNGFIMTQQKVEVYFYGWSSNIGSLNSRLSNIESFSSRLSIFSLYDLYTLQDV</sequence>
<reference evidence="12" key="1">
    <citation type="submission" date="2025-08" db="UniProtKB">
        <authorList>
            <consortium name="RefSeq"/>
        </authorList>
    </citation>
    <scope>IDENTIFICATION</scope>
</reference>
<accession>A0ABM4D380</accession>
<evidence type="ECO:0000256" key="7">
    <source>
        <dbReference type="ARBA" id="ARBA00033445"/>
    </source>
</evidence>
<evidence type="ECO:0000256" key="5">
    <source>
        <dbReference type="ARBA" id="ARBA00023180"/>
    </source>
</evidence>
<evidence type="ECO:0000256" key="6">
    <source>
        <dbReference type="ARBA" id="ARBA00023295"/>
    </source>
</evidence>
<proteinExistence type="inferred from homology"/>
<feature type="domain" description="Beta-mannosidase-like galactose-binding" evidence="10">
    <location>
        <begin position="33"/>
        <end position="205"/>
    </location>
</feature>
<organism evidence="11 12">
    <name type="scientific">Hydra vulgaris</name>
    <name type="common">Hydra</name>
    <name type="synonym">Hydra attenuata</name>
    <dbReference type="NCBI Taxonomy" id="6087"/>
    <lineage>
        <taxon>Eukaryota</taxon>
        <taxon>Metazoa</taxon>
        <taxon>Cnidaria</taxon>
        <taxon>Hydrozoa</taxon>
        <taxon>Hydroidolina</taxon>
        <taxon>Anthoathecata</taxon>
        <taxon>Aplanulata</taxon>
        <taxon>Hydridae</taxon>
        <taxon>Hydra</taxon>
    </lineage>
</organism>
<dbReference type="InterPro" id="IPR050887">
    <property type="entry name" value="Beta-mannosidase_GH2"/>
</dbReference>
<keyword evidence="5" id="KW-0325">Glycoprotein</keyword>
<comment type="similarity">
    <text evidence="2">Belongs to the glycosyl hydrolase 2 family.</text>
</comment>
<dbReference type="RefSeq" id="XP_065668720.1">
    <property type="nucleotide sequence ID" value="XM_065812648.1"/>
</dbReference>
<name>A0ABM4D380_HYDVU</name>
<evidence type="ECO:0000256" key="8">
    <source>
        <dbReference type="SAM" id="SignalP"/>
    </source>
</evidence>
<dbReference type="PANTHER" id="PTHR43730:SF1">
    <property type="entry name" value="BETA-MANNOSIDASE"/>
    <property type="match status" value="1"/>
</dbReference>
<dbReference type="SUPFAM" id="SSF51445">
    <property type="entry name" value="(Trans)glycosidases"/>
    <property type="match status" value="1"/>
</dbReference>
<keyword evidence="8" id="KW-0732">Signal</keyword>
<dbReference type="Gene3D" id="3.20.20.80">
    <property type="entry name" value="Glycosidases"/>
    <property type="match status" value="2"/>
</dbReference>
<evidence type="ECO:0000256" key="2">
    <source>
        <dbReference type="ARBA" id="ARBA00007401"/>
    </source>
</evidence>
<evidence type="ECO:0000313" key="12">
    <source>
        <dbReference type="RefSeq" id="XP_065668720.1"/>
    </source>
</evidence>
<dbReference type="SUPFAM" id="SSF49303">
    <property type="entry name" value="beta-Galactosidase/glucuronidase domain"/>
    <property type="match status" value="1"/>
</dbReference>